<proteinExistence type="predicted"/>
<organism evidence="3 4">
    <name type="scientific">Halobacillus amylolyticus</name>
    <dbReference type="NCBI Taxonomy" id="2932259"/>
    <lineage>
        <taxon>Bacteria</taxon>
        <taxon>Bacillati</taxon>
        <taxon>Bacillota</taxon>
        <taxon>Bacilli</taxon>
        <taxon>Bacillales</taxon>
        <taxon>Bacillaceae</taxon>
        <taxon>Halobacillus</taxon>
    </lineage>
</organism>
<sequence>MKKAIDFQLPYIDSNETYQLSNDLGKVIVLTFWVSWCPDCGVDLPRKEQLFQSINHEKVQMVTINVQGRERNIEDGEIFAEKFLAQPTLVDNHRKVYDAYNCAGVPTTIIINKDGYITHQFGDKASLLTIVEAIGTLI</sequence>
<dbReference type="EMBL" id="CP095075">
    <property type="protein sequence ID" value="UOR11800.1"/>
    <property type="molecule type" value="Genomic_DNA"/>
</dbReference>
<dbReference type="PROSITE" id="PS51352">
    <property type="entry name" value="THIOREDOXIN_2"/>
    <property type="match status" value="1"/>
</dbReference>
<dbReference type="InterPro" id="IPR013766">
    <property type="entry name" value="Thioredoxin_domain"/>
</dbReference>
<keyword evidence="1" id="KW-1015">Disulfide bond</keyword>
<dbReference type="CDD" id="cd02966">
    <property type="entry name" value="TlpA_like_family"/>
    <property type="match status" value="1"/>
</dbReference>
<gene>
    <name evidence="3" type="ORF">MUO15_19925</name>
</gene>
<evidence type="ECO:0000256" key="1">
    <source>
        <dbReference type="ARBA" id="ARBA00023157"/>
    </source>
</evidence>
<evidence type="ECO:0000259" key="2">
    <source>
        <dbReference type="PROSITE" id="PS51352"/>
    </source>
</evidence>
<dbReference type="PANTHER" id="PTHR42852:SF13">
    <property type="entry name" value="PROTEIN DIPZ"/>
    <property type="match status" value="1"/>
</dbReference>
<dbReference type="SUPFAM" id="SSF52833">
    <property type="entry name" value="Thioredoxin-like"/>
    <property type="match status" value="1"/>
</dbReference>
<dbReference type="RefSeq" id="WP_245032117.1">
    <property type="nucleotide sequence ID" value="NZ_CP095075.1"/>
</dbReference>
<evidence type="ECO:0000313" key="4">
    <source>
        <dbReference type="Proteomes" id="UP000830326"/>
    </source>
</evidence>
<dbReference type="Proteomes" id="UP000830326">
    <property type="component" value="Chromosome"/>
</dbReference>
<dbReference type="InterPro" id="IPR050553">
    <property type="entry name" value="Thioredoxin_ResA/DsbE_sf"/>
</dbReference>
<dbReference type="InterPro" id="IPR000866">
    <property type="entry name" value="AhpC/TSA"/>
</dbReference>
<dbReference type="PANTHER" id="PTHR42852">
    <property type="entry name" value="THIOL:DISULFIDE INTERCHANGE PROTEIN DSBE"/>
    <property type="match status" value="1"/>
</dbReference>
<keyword evidence="4" id="KW-1185">Reference proteome</keyword>
<accession>A0ABY4HA96</accession>
<dbReference type="InterPro" id="IPR036249">
    <property type="entry name" value="Thioredoxin-like_sf"/>
</dbReference>
<evidence type="ECO:0000313" key="3">
    <source>
        <dbReference type="EMBL" id="UOR11800.1"/>
    </source>
</evidence>
<dbReference type="Gene3D" id="3.40.30.10">
    <property type="entry name" value="Glutaredoxin"/>
    <property type="match status" value="1"/>
</dbReference>
<feature type="domain" description="Thioredoxin" evidence="2">
    <location>
        <begin position="1"/>
        <end position="138"/>
    </location>
</feature>
<name>A0ABY4HA96_9BACI</name>
<reference evidence="3" key="1">
    <citation type="submission" date="2022-04" db="EMBL/GenBank/DDBJ databases">
        <title>Halobacillus sp. isolated from saltern.</title>
        <authorList>
            <person name="Won M."/>
            <person name="Lee C.-M."/>
            <person name="Woen H.-Y."/>
            <person name="Kwon S.-W."/>
        </authorList>
    </citation>
    <scope>NUCLEOTIDE SEQUENCE</scope>
    <source>
        <strain evidence="3">SSHM10-5</strain>
    </source>
</reference>
<protein>
    <submittedName>
        <fullName evidence="3">TlpA family protein disulfide reductase</fullName>
    </submittedName>
</protein>
<dbReference type="Pfam" id="PF00578">
    <property type="entry name" value="AhpC-TSA"/>
    <property type="match status" value="1"/>
</dbReference>